<evidence type="ECO:0000256" key="2">
    <source>
        <dbReference type="ARBA" id="ARBA00005241"/>
    </source>
</evidence>
<proteinExistence type="inferred from homology"/>
<evidence type="ECO:0000259" key="8">
    <source>
        <dbReference type="Pfam" id="PF12832"/>
    </source>
</evidence>
<organism evidence="9 10">
    <name type="scientific">Tigriopus californicus</name>
    <name type="common">Marine copepod</name>
    <dbReference type="NCBI Taxonomy" id="6832"/>
    <lineage>
        <taxon>Eukaryota</taxon>
        <taxon>Metazoa</taxon>
        <taxon>Ecdysozoa</taxon>
        <taxon>Arthropoda</taxon>
        <taxon>Crustacea</taxon>
        <taxon>Multicrustacea</taxon>
        <taxon>Hexanauplia</taxon>
        <taxon>Copepoda</taxon>
        <taxon>Harpacticoida</taxon>
        <taxon>Harpacticidae</taxon>
        <taxon>Tigriopus</taxon>
    </lineage>
</organism>
<evidence type="ECO:0000256" key="6">
    <source>
        <dbReference type="SAM" id="MobiDB-lite"/>
    </source>
</evidence>
<feature type="transmembrane region" description="Helical" evidence="7">
    <location>
        <begin position="407"/>
        <end position="425"/>
    </location>
</feature>
<feature type="transmembrane region" description="Helical" evidence="7">
    <location>
        <begin position="431"/>
        <end position="456"/>
    </location>
</feature>
<comment type="similarity">
    <text evidence="2">Belongs to the major facilitator superfamily. MFSD6 family.</text>
</comment>
<reference evidence="9 10" key="1">
    <citation type="journal article" date="2018" name="Nat. Ecol. Evol.">
        <title>Genomic signatures of mitonuclear coevolution across populations of Tigriopus californicus.</title>
        <authorList>
            <person name="Barreto F.S."/>
            <person name="Watson E.T."/>
            <person name="Lima T.G."/>
            <person name="Willett C.S."/>
            <person name="Edmands S."/>
            <person name="Li W."/>
            <person name="Burton R.S."/>
        </authorList>
    </citation>
    <scope>NUCLEOTIDE SEQUENCE [LARGE SCALE GENOMIC DNA]</scope>
    <source>
        <strain evidence="9 10">San Diego</strain>
    </source>
</reference>
<comment type="caution">
    <text evidence="9">The sequence shown here is derived from an EMBL/GenBank/DDBJ whole genome shotgun (WGS) entry which is preliminary data.</text>
</comment>
<feature type="transmembrane region" description="Helical" evidence="7">
    <location>
        <begin position="463"/>
        <end position="482"/>
    </location>
</feature>
<dbReference type="PANTHER" id="PTHR16172">
    <property type="entry name" value="MAJOR FACILITATOR SUPERFAMILY DOMAIN-CONTAINING PROTEIN 6-LIKE"/>
    <property type="match status" value="1"/>
</dbReference>
<evidence type="ECO:0000256" key="1">
    <source>
        <dbReference type="ARBA" id="ARBA00004141"/>
    </source>
</evidence>
<feature type="transmembrane region" description="Helical" evidence="7">
    <location>
        <begin position="12"/>
        <end position="35"/>
    </location>
</feature>
<feature type="transmembrane region" description="Helical" evidence="7">
    <location>
        <begin position="376"/>
        <end position="395"/>
    </location>
</feature>
<accession>A0A553P400</accession>
<evidence type="ECO:0000313" key="10">
    <source>
        <dbReference type="Proteomes" id="UP000318571"/>
    </source>
</evidence>
<dbReference type="InterPro" id="IPR036259">
    <property type="entry name" value="MFS_trans_sf"/>
</dbReference>
<dbReference type="STRING" id="6832.A0A553P400"/>
<feature type="transmembrane region" description="Helical" evidence="7">
    <location>
        <begin position="265"/>
        <end position="285"/>
    </location>
</feature>
<protein>
    <recommendedName>
        <fullName evidence="8">Major facilitator superfamily associated domain-containing protein</fullName>
    </recommendedName>
</protein>
<dbReference type="EMBL" id="VCGU01000008">
    <property type="protein sequence ID" value="TRY72403.1"/>
    <property type="molecule type" value="Genomic_DNA"/>
</dbReference>
<evidence type="ECO:0000256" key="3">
    <source>
        <dbReference type="ARBA" id="ARBA00022692"/>
    </source>
</evidence>
<dbReference type="OMA" id="NRTEMDE"/>
<keyword evidence="5 7" id="KW-0472">Membrane</keyword>
<dbReference type="Proteomes" id="UP000318571">
    <property type="component" value="Chromosome 7"/>
</dbReference>
<evidence type="ECO:0000256" key="5">
    <source>
        <dbReference type="ARBA" id="ARBA00023136"/>
    </source>
</evidence>
<dbReference type="AlphaFoldDB" id="A0A553P400"/>
<dbReference type="SUPFAM" id="SSF103473">
    <property type="entry name" value="MFS general substrate transporter"/>
    <property type="match status" value="1"/>
</dbReference>
<name>A0A553P400_TIGCA</name>
<feature type="transmembrane region" description="Helical" evidence="7">
    <location>
        <begin position="47"/>
        <end position="68"/>
    </location>
</feature>
<sequence length="605" mass="67185">MGKGFFSINMGVLWVKLTYFAFSCGMSMIFPYSTLQMRQLGMTYEDISYVFGLIPALTFFASPIAGFIGDRLGYRAILIVSILLTGISATCFDWTPRCSEQIRAPTAIVYELDSLNGTFGLYSVQWAPCDKHVTPVLCNNSLTNNLDQMQDLSAYLDCPGGDLDVIDFPWNSVSTLENSNGSFCQAESDLNLEVTHPVEAFQRCLIQDYPGLETCVRQSGSHVTTFWVYFAIRTFFQWFMNCAYSLLDSTSITLAKRHDSDYSQVLIFNQLGATLGPFLCAWVIQDPASDSQDEINYALAFYAADGFLFVACLLSLKLDVTLEKTGQKVSKSLGQLITKPSVLLFVLVGINGLGWGVHDSYLNVYLQEYLDAPTAFISYLAFVASLAGLLISFVAKPLIQWVGDVNMIAVGILVEGVRLIIYATVVQTPPYYAFALHALDSISWTTTFVATIYYSYTVAPPDLIATMTATINAIEFIIAKGIASLISGQLLAQTSMELPDLFLSSGIFLIVSTLLVLLAYHFWIKRYEIELLAHKANLIERMRRKQNASEVRVSVVSSTLSMSPHAEDDLNTADPQSLRRNDSYENALEQIGEAQRRFSFGPTRL</sequence>
<feature type="region of interest" description="Disordered" evidence="6">
    <location>
        <begin position="560"/>
        <end position="579"/>
    </location>
</feature>
<evidence type="ECO:0000256" key="7">
    <source>
        <dbReference type="SAM" id="Phobius"/>
    </source>
</evidence>
<dbReference type="InterPro" id="IPR024989">
    <property type="entry name" value="MFS_assoc_dom"/>
</dbReference>
<dbReference type="InterPro" id="IPR051717">
    <property type="entry name" value="MFS_MFSD6"/>
</dbReference>
<feature type="domain" description="Major facilitator superfamily associated" evidence="8">
    <location>
        <begin position="13"/>
        <end position="494"/>
    </location>
</feature>
<gene>
    <name evidence="9" type="ORF">TCAL_00297</name>
</gene>
<evidence type="ECO:0000256" key="4">
    <source>
        <dbReference type="ARBA" id="ARBA00022989"/>
    </source>
</evidence>
<dbReference type="PANTHER" id="PTHR16172:SF41">
    <property type="entry name" value="MAJOR FACILITATOR SUPERFAMILY DOMAIN-CONTAINING PROTEIN 6-LIKE"/>
    <property type="match status" value="1"/>
</dbReference>
<feature type="transmembrane region" description="Helical" evidence="7">
    <location>
        <begin position="502"/>
        <end position="523"/>
    </location>
</feature>
<dbReference type="Pfam" id="PF12832">
    <property type="entry name" value="MFS_1_like"/>
    <property type="match status" value="1"/>
</dbReference>
<keyword evidence="4 7" id="KW-1133">Transmembrane helix</keyword>
<comment type="subcellular location">
    <subcellularLocation>
        <location evidence="1">Membrane</location>
        <topology evidence="1">Multi-pass membrane protein</topology>
    </subcellularLocation>
</comment>
<evidence type="ECO:0000313" key="9">
    <source>
        <dbReference type="EMBL" id="TRY72403.1"/>
    </source>
</evidence>
<dbReference type="OrthoDB" id="515887at2759"/>
<keyword evidence="10" id="KW-1185">Reference proteome</keyword>
<dbReference type="Gene3D" id="1.20.1250.20">
    <property type="entry name" value="MFS general substrate transporter like domains"/>
    <property type="match status" value="3"/>
</dbReference>
<feature type="transmembrane region" description="Helical" evidence="7">
    <location>
        <begin position="297"/>
        <end position="316"/>
    </location>
</feature>
<feature type="transmembrane region" description="Helical" evidence="7">
    <location>
        <begin position="336"/>
        <end position="356"/>
    </location>
</feature>
<keyword evidence="3 7" id="KW-0812">Transmembrane</keyword>
<dbReference type="GO" id="GO:0016020">
    <property type="term" value="C:membrane"/>
    <property type="evidence" value="ECO:0007669"/>
    <property type="project" value="UniProtKB-SubCell"/>
</dbReference>